<dbReference type="RefSeq" id="WP_013861345.1">
    <property type="nucleotide sequence ID" value="NC_015635.1"/>
</dbReference>
<feature type="transmembrane region" description="Helical" evidence="2">
    <location>
        <begin position="148"/>
        <end position="171"/>
    </location>
</feature>
<dbReference type="STRING" id="1032480.MLP_04420"/>
<evidence type="ECO:0008006" key="5">
    <source>
        <dbReference type="Google" id="ProtNLM"/>
    </source>
</evidence>
<sequence length="228" mass="23556">MTTSPLTTHTATASAGGVDPGPADRVGRPAALRWLTAILMPIGPACVAVIRLVYPPDAATALANPAIMEAVLWLGFVATFTLIPGAYAALGLLRRPTPRLYLWTGGFLLPGYLAMVTLGFFDMLWAAAPAAGMTVSQVEALSAATETVGPGPITLLIFVIGHIVGTTLLGVATLKGKLVPTVVAIALIVSQPLHLVSVIVGLPVLDLFAWGMTALGMAFLAARLVRNV</sequence>
<evidence type="ECO:0000313" key="4">
    <source>
        <dbReference type="Proteomes" id="UP000007947"/>
    </source>
</evidence>
<keyword evidence="2" id="KW-1133">Transmembrane helix</keyword>
<dbReference type="Proteomes" id="UP000007947">
    <property type="component" value="Chromosome"/>
</dbReference>
<evidence type="ECO:0000256" key="1">
    <source>
        <dbReference type="SAM" id="MobiDB-lite"/>
    </source>
</evidence>
<feature type="transmembrane region" description="Helical" evidence="2">
    <location>
        <begin position="207"/>
        <end position="225"/>
    </location>
</feature>
<dbReference type="OrthoDB" id="5148077at2"/>
<feature type="transmembrane region" description="Helical" evidence="2">
    <location>
        <begin position="34"/>
        <end position="54"/>
    </location>
</feature>
<dbReference type="eggNOG" id="ENOG5033M9I">
    <property type="taxonomic scope" value="Bacteria"/>
</dbReference>
<name>F5XJW0_MICPN</name>
<reference evidence="3 4" key="1">
    <citation type="submission" date="2011-05" db="EMBL/GenBank/DDBJ databases">
        <title>Whole genome sequence of Microlunatus phosphovorus NM-1.</title>
        <authorList>
            <person name="Hosoyama A."/>
            <person name="Sasaki K."/>
            <person name="Harada T."/>
            <person name="Igarashi R."/>
            <person name="Kawakoshi A."/>
            <person name="Sasagawa M."/>
            <person name="Fukada J."/>
            <person name="Nakamura S."/>
            <person name="Katano Y."/>
            <person name="Hanada S."/>
            <person name="Kamagata Y."/>
            <person name="Nakamura N."/>
            <person name="Yamazaki S."/>
            <person name="Fujita N."/>
        </authorList>
    </citation>
    <scope>NUCLEOTIDE SEQUENCE [LARGE SCALE GENOMIC DNA]</scope>
    <source>
        <strain evidence="4">ATCC 700054 / DSM 10555 / JCM 9379 / NBRC 101784 / NCIMB 13414 / VKM Ac-1990 / NM-1</strain>
    </source>
</reference>
<proteinExistence type="predicted"/>
<gene>
    <name evidence="3" type="ordered locus">MLP_04420</name>
</gene>
<dbReference type="HOGENOM" id="CLU_1213707_0_0_11"/>
<organism evidence="3 4">
    <name type="scientific">Microlunatus phosphovorus (strain ATCC 700054 / DSM 10555 / JCM 9379 / NBRC 101784 / NCIMB 13414 / VKM Ac-1990 / NM-1)</name>
    <dbReference type="NCBI Taxonomy" id="1032480"/>
    <lineage>
        <taxon>Bacteria</taxon>
        <taxon>Bacillati</taxon>
        <taxon>Actinomycetota</taxon>
        <taxon>Actinomycetes</taxon>
        <taxon>Propionibacteriales</taxon>
        <taxon>Propionibacteriaceae</taxon>
        <taxon>Microlunatus</taxon>
    </lineage>
</organism>
<keyword evidence="4" id="KW-1185">Reference proteome</keyword>
<dbReference type="EMBL" id="AP012204">
    <property type="protein sequence ID" value="BAK33456.1"/>
    <property type="molecule type" value="Genomic_DNA"/>
</dbReference>
<feature type="transmembrane region" description="Helical" evidence="2">
    <location>
        <begin position="70"/>
        <end position="93"/>
    </location>
</feature>
<feature type="compositionally biased region" description="Low complexity" evidence="1">
    <location>
        <begin position="1"/>
        <end position="15"/>
    </location>
</feature>
<keyword evidence="2" id="KW-0472">Membrane</keyword>
<feature type="transmembrane region" description="Helical" evidence="2">
    <location>
        <begin position="178"/>
        <end position="201"/>
    </location>
</feature>
<evidence type="ECO:0000256" key="2">
    <source>
        <dbReference type="SAM" id="Phobius"/>
    </source>
</evidence>
<dbReference type="AlphaFoldDB" id="F5XJW0"/>
<feature type="region of interest" description="Disordered" evidence="1">
    <location>
        <begin position="1"/>
        <end position="22"/>
    </location>
</feature>
<evidence type="ECO:0000313" key="3">
    <source>
        <dbReference type="EMBL" id="BAK33456.1"/>
    </source>
</evidence>
<protein>
    <recommendedName>
        <fullName evidence="5">DUF4386 family protein</fullName>
    </recommendedName>
</protein>
<accession>F5XJW0</accession>
<feature type="transmembrane region" description="Helical" evidence="2">
    <location>
        <begin position="100"/>
        <end position="128"/>
    </location>
</feature>
<keyword evidence="2" id="KW-0812">Transmembrane</keyword>
<dbReference type="KEGG" id="mph:MLP_04420"/>